<evidence type="ECO:0000256" key="4">
    <source>
        <dbReference type="PROSITE-ProRule" id="PRU10137"/>
    </source>
</evidence>
<proteinExistence type="predicted"/>
<protein>
    <submittedName>
        <fullName evidence="6">Recombinase family protein</fullName>
    </submittedName>
</protein>
<comment type="caution">
    <text evidence="6">The sequence shown here is derived from an EMBL/GenBank/DDBJ whole genome shotgun (WGS) entry which is preliminary data.</text>
</comment>
<dbReference type="Pfam" id="PF00239">
    <property type="entry name" value="Resolvase"/>
    <property type="match status" value="1"/>
</dbReference>
<evidence type="ECO:0000256" key="3">
    <source>
        <dbReference type="ARBA" id="ARBA00023172"/>
    </source>
</evidence>
<evidence type="ECO:0000313" key="7">
    <source>
        <dbReference type="Proteomes" id="UP001304847"/>
    </source>
</evidence>
<dbReference type="Proteomes" id="UP001304847">
    <property type="component" value="Unassembled WGS sequence"/>
</dbReference>
<dbReference type="EMBL" id="JAYGOJ010000194">
    <property type="protein sequence ID" value="MEA9438336.1"/>
    <property type="molecule type" value="Genomic_DNA"/>
</dbReference>
<dbReference type="SUPFAM" id="SSF53041">
    <property type="entry name" value="Resolvase-like"/>
    <property type="match status" value="1"/>
</dbReference>
<dbReference type="PROSITE" id="PS00397">
    <property type="entry name" value="RECOMBINASES_1"/>
    <property type="match status" value="1"/>
</dbReference>
<feature type="active site" description="O-(5'-phospho-DNA)-serine intermediate" evidence="4">
    <location>
        <position position="9"/>
    </location>
</feature>
<dbReference type="PROSITE" id="PS51736">
    <property type="entry name" value="RECOMBINASES_3"/>
    <property type="match status" value="1"/>
</dbReference>
<dbReference type="InterPro" id="IPR050639">
    <property type="entry name" value="SSR_resolvase"/>
</dbReference>
<dbReference type="CDD" id="cd03768">
    <property type="entry name" value="SR_ResInv"/>
    <property type="match status" value="1"/>
</dbReference>
<dbReference type="RefSeq" id="WP_323580133.1">
    <property type="nucleotide sequence ID" value="NZ_JAYGOJ010000194.1"/>
</dbReference>
<keyword evidence="3" id="KW-0233">DNA recombination</keyword>
<dbReference type="SMART" id="SM00857">
    <property type="entry name" value="Resolvase"/>
    <property type="match status" value="1"/>
</dbReference>
<dbReference type="InterPro" id="IPR006119">
    <property type="entry name" value="Resolv_N"/>
</dbReference>
<dbReference type="Gene3D" id="3.40.50.1390">
    <property type="entry name" value="Resolvase, N-terminal catalytic domain"/>
    <property type="match status" value="1"/>
</dbReference>
<dbReference type="InterPro" id="IPR006118">
    <property type="entry name" value="Recombinase_CS"/>
</dbReference>
<reference evidence="6 7" key="1">
    <citation type="submission" date="2023-12" db="EMBL/GenBank/DDBJ databases">
        <title>Characterization of antibiotic resistance in Aeromonas spp. in hospital effluent.</title>
        <authorList>
            <person name="Negoseki B.R.S."/>
            <person name="Krul D."/>
            <person name="Siqueira A.C."/>
            <person name="Almeida M."/>
            <person name="Mesa D."/>
            <person name="Conte D."/>
            <person name="Dalla-Costa L.M."/>
        </authorList>
    </citation>
    <scope>NUCLEOTIDE SEQUENCE [LARGE SCALE GENOMIC DNA]</scope>
    <source>
        <strain evidence="6 7">36v</strain>
    </source>
</reference>
<organism evidence="6 7">
    <name type="scientific">Aeromonas caviae</name>
    <name type="common">Aeromonas punctata</name>
    <dbReference type="NCBI Taxonomy" id="648"/>
    <lineage>
        <taxon>Bacteria</taxon>
        <taxon>Pseudomonadati</taxon>
        <taxon>Pseudomonadota</taxon>
        <taxon>Gammaproteobacteria</taxon>
        <taxon>Aeromonadales</taxon>
        <taxon>Aeromonadaceae</taxon>
        <taxon>Aeromonas</taxon>
    </lineage>
</organism>
<evidence type="ECO:0000259" key="5">
    <source>
        <dbReference type="PROSITE" id="PS51736"/>
    </source>
</evidence>
<name>A0ABU5WBQ4_AERCA</name>
<evidence type="ECO:0000256" key="1">
    <source>
        <dbReference type="ARBA" id="ARBA00022908"/>
    </source>
</evidence>
<accession>A0ABU5WBQ4</accession>
<sequence length="194" mass="21567">MIVGYARVSTQDQSLELQLDALRVAGCEQIFSEKITGKSRERPELTTCLKMLRKEDVLVVWKLDRLARSLKDLVELINELESRQIGFRSVTEAIDTTTAGGRLVFHIFGALAEFEHNLIRERTIAGLAAARARGRKGGRKPSMSTADTRKAAAMLKDDKITKKEVAEHFGVSRLTLNKSLAREGFDGLPDRAGK</sequence>
<keyword evidence="7" id="KW-1185">Reference proteome</keyword>
<dbReference type="InterPro" id="IPR036162">
    <property type="entry name" value="Resolvase-like_N_sf"/>
</dbReference>
<evidence type="ECO:0000256" key="2">
    <source>
        <dbReference type="ARBA" id="ARBA00023125"/>
    </source>
</evidence>
<feature type="domain" description="Resolvase/invertase-type recombinase catalytic" evidence="5">
    <location>
        <begin position="1"/>
        <end position="134"/>
    </location>
</feature>
<gene>
    <name evidence="6" type="ORF">VCX44_21650</name>
</gene>
<dbReference type="PANTHER" id="PTHR30461">
    <property type="entry name" value="DNA-INVERTASE FROM LAMBDOID PROPHAGE"/>
    <property type="match status" value="1"/>
</dbReference>
<dbReference type="Gene3D" id="1.10.10.60">
    <property type="entry name" value="Homeodomain-like"/>
    <property type="match status" value="1"/>
</dbReference>
<dbReference type="PANTHER" id="PTHR30461:SF2">
    <property type="entry name" value="SERINE RECOMBINASE PINE-RELATED"/>
    <property type="match status" value="1"/>
</dbReference>
<evidence type="ECO:0000313" key="6">
    <source>
        <dbReference type="EMBL" id="MEA9438336.1"/>
    </source>
</evidence>
<keyword evidence="1" id="KW-0229">DNA integration</keyword>
<keyword evidence="2" id="KW-0238">DNA-binding</keyword>